<dbReference type="InterPro" id="IPR006558">
    <property type="entry name" value="LamG-like"/>
</dbReference>
<dbReference type="AlphaFoldDB" id="A0A926KNI2"/>
<dbReference type="InterPro" id="IPR013148">
    <property type="entry name" value="Glyco_hydro_32_N"/>
</dbReference>
<feature type="domain" description="LamG-like jellyroll fold" evidence="8">
    <location>
        <begin position="77"/>
        <end position="227"/>
    </location>
</feature>
<dbReference type="Gene3D" id="2.60.120.200">
    <property type="match status" value="1"/>
</dbReference>
<name>A0A926KNI2_9BACL</name>
<evidence type="ECO:0000256" key="4">
    <source>
        <dbReference type="ARBA" id="ARBA00022801"/>
    </source>
</evidence>
<gene>
    <name evidence="9" type="ORF">ICC18_08865</name>
</gene>
<keyword evidence="4 7" id="KW-0378">Hydrolase</keyword>
<evidence type="ECO:0000259" key="8">
    <source>
        <dbReference type="SMART" id="SM00560"/>
    </source>
</evidence>
<comment type="similarity">
    <text evidence="1 7">Belongs to the glycosyl hydrolase 32 family.</text>
</comment>
<comment type="caution">
    <text evidence="9">The sequence shown here is derived from an EMBL/GenBank/DDBJ whole genome shotgun (WGS) entry which is preliminary data.</text>
</comment>
<evidence type="ECO:0000256" key="2">
    <source>
        <dbReference type="ARBA" id="ARBA00012758"/>
    </source>
</evidence>
<reference evidence="9" key="1">
    <citation type="submission" date="2020-09" db="EMBL/GenBank/DDBJ databases">
        <title>Draft Genome Sequence of Paenibacillus sp. WST5.</title>
        <authorList>
            <person name="Bao Z."/>
        </authorList>
    </citation>
    <scope>NUCLEOTIDE SEQUENCE</scope>
    <source>
        <strain evidence="9">WST5</strain>
    </source>
</reference>
<dbReference type="Gene3D" id="2.115.10.20">
    <property type="entry name" value="Glycosyl hydrolase domain, family 43"/>
    <property type="match status" value="1"/>
</dbReference>
<dbReference type="GO" id="GO:0004564">
    <property type="term" value="F:beta-fructofuranosidase activity"/>
    <property type="evidence" value="ECO:0007669"/>
    <property type="project" value="UniProtKB-EC"/>
</dbReference>
<dbReference type="PANTHER" id="PTHR43101:SF1">
    <property type="entry name" value="BETA-FRUCTOSIDASE"/>
    <property type="match status" value="1"/>
</dbReference>
<dbReference type="SMART" id="SM00640">
    <property type="entry name" value="Glyco_32"/>
    <property type="match status" value="1"/>
</dbReference>
<dbReference type="InterPro" id="IPR001362">
    <property type="entry name" value="Glyco_hydro_32"/>
</dbReference>
<protein>
    <recommendedName>
        <fullName evidence="2">beta-fructofuranosidase</fullName>
        <ecNumber evidence="2">3.2.1.26</ecNumber>
    </recommendedName>
</protein>
<keyword evidence="10" id="KW-1185">Reference proteome</keyword>
<dbReference type="InterPro" id="IPR013320">
    <property type="entry name" value="ConA-like_dom_sf"/>
</dbReference>
<dbReference type="Pfam" id="PF13385">
    <property type="entry name" value="Laminin_G_3"/>
    <property type="match status" value="1"/>
</dbReference>
<accession>A0A926KNI2</accession>
<dbReference type="EMBL" id="JACVVD010000003">
    <property type="protein sequence ID" value="MBD0380221.1"/>
    <property type="molecule type" value="Genomic_DNA"/>
</dbReference>
<evidence type="ECO:0000256" key="5">
    <source>
        <dbReference type="ARBA" id="ARBA00023157"/>
    </source>
</evidence>
<dbReference type="SUPFAM" id="SSF75005">
    <property type="entry name" value="Arabinanase/levansucrase/invertase"/>
    <property type="match status" value="1"/>
</dbReference>
<dbReference type="GO" id="GO:0005975">
    <property type="term" value="P:carbohydrate metabolic process"/>
    <property type="evidence" value="ECO:0007669"/>
    <property type="project" value="InterPro"/>
</dbReference>
<keyword evidence="6 7" id="KW-0326">Glycosidase</keyword>
<keyword evidence="3" id="KW-0732">Signal</keyword>
<dbReference type="InterPro" id="IPR023296">
    <property type="entry name" value="Glyco_hydro_beta-prop_sf"/>
</dbReference>
<dbReference type="Pfam" id="PF08244">
    <property type="entry name" value="Glyco_hydro_32C"/>
    <property type="match status" value="1"/>
</dbReference>
<evidence type="ECO:0000256" key="3">
    <source>
        <dbReference type="ARBA" id="ARBA00022729"/>
    </source>
</evidence>
<dbReference type="InterPro" id="IPR051214">
    <property type="entry name" value="GH32_Enzymes"/>
</dbReference>
<dbReference type="Pfam" id="PF00251">
    <property type="entry name" value="Glyco_hydro_32N"/>
    <property type="match status" value="1"/>
</dbReference>
<evidence type="ECO:0000256" key="6">
    <source>
        <dbReference type="ARBA" id="ARBA00023295"/>
    </source>
</evidence>
<dbReference type="SMART" id="SM00560">
    <property type="entry name" value="LamGL"/>
    <property type="match status" value="1"/>
</dbReference>
<dbReference type="InterPro" id="IPR013189">
    <property type="entry name" value="Glyco_hydro_32_C"/>
</dbReference>
<dbReference type="Proteomes" id="UP000650466">
    <property type="component" value="Unassembled WGS sequence"/>
</dbReference>
<evidence type="ECO:0000313" key="10">
    <source>
        <dbReference type="Proteomes" id="UP000650466"/>
    </source>
</evidence>
<organism evidence="9 10">
    <name type="scientific">Paenibacillus sedimenti</name>
    <dbReference type="NCBI Taxonomy" id="2770274"/>
    <lineage>
        <taxon>Bacteria</taxon>
        <taxon>Bacillati</taxon>
        <taxon>Bacillota</taxon>
        <taxon>Bacilli</taxon>
        <taxon>Bacillales</taxon>
        <taxon>Paenibacillaceae</taxon>
        <taxon>Paenibacillus</taxon>
    </lineage>
</organism>
<dbReference type="SUPFAM" id="SSF49899">
    <property type="entry name" value="Concanavalin A-like lectins/glucanases"/>
    <property type="match status" value="2"/>
</dbReference>
<dbReference type="PANTHER" id="PTHR43101">
    <property type="entry name" value="BETA-FRUCTOSIDASE"/>
    <property type="match status" value="1"/>
</dbReference>
<dbReference type="Gene3D" id="2.60.120.560">
    <property type="entry name" value="Exo-inulinase, domain 1"/>
    <property type="match status" value="1"/>
</dbReference>
<dbReference type="CDD" id="cd08996">
    <property type="entry name" value="GH32_FFase"/>
    <property type="match status" value="1"/>
</dbReference>
<keyword evidence="5" id="KW-1015">Disulfide bond</keyword>
<sequence>MRMEPIAYWAFDEGQGSIAHDQASGRNDQIEFALLRGRYQPQREPIWRQGINGNALLFDGYSTWLKRSADLTPKLFDGLTITAWVAPRSYDFGDEQRLAAIVNQHDRERCEGYVIGMSRHGSWSIQLALGEQWVEVWCYDHPLPKFTWSFVAATYDAATGQIKLFLNGNIVTMYQHSQQMIEITPSSEDLLIGKNNKGVILAEAFTMNMFDGLMDELRMYDAEISGEGIAELYRQALEGHGGDIPDIPDEHLSIPRSYFTRDRHRPQFHLTSPGHWMNEPHAPIYFNGQYHLFYQFNPNGPFWHYIHWGHWVSEDLVHWRDLPAALSPEPALDPDGIWSGSAAYDEQGHPSLFYTAGNFALSPNQSVGLARTAYPQDRDRDLKRWIKHPNPIVVQEPGIGLFGEFRDPYVWKEDDHWIMLVGTGIEGQGGTAMVYTSINMIDWTCKGPLFISDYEQYPYLGIMWELPVLLPLQRNGQDSGKHILLISPWGPEAKVEVNYWLGNWDRASFRFMPDHDEPGLIDVGDFHFTGPSGMIDPVTGRSLLFTIAQGERTPEIDYDCGWSHSAGMPVSLTLREDGRLGIEPIEEIRLLHGMKLLDLADVTLGEANDRLQDIQGDALDIQITLGSGSVRFFGLVVRRTPDGEEETVIYYDRDREQFGVNREKATLDPYERTRGIQEGKFELHGEALQLRVFVDRSLIEAYANGLKSLTTRTYPSRLDALGLQLRADDDIRIASLEIWEMKPAFIDSK</sequence>
<evidence type="ECO:0000256" key="7">
    <source>
        <dbReference type="RuleBase" id="RU362110"/>
    </source>
</evidence>
<evidence type="ECO:0000313" key="9">
    <source>
        <dbReference type="EMBL" id="MBD0380221.1"/>
    </source>
</evidence>
<evidence type="ECO:0000256" key="1">
    <source>
        <dbReference type="ARBA" id="ARBA00009902"/>
    </source>
</evidence>
<proteinExistence type="inferred from homology"/>
<dbReference type="EC" id="3.2.1.26" evidence="2"/>